<dbReference type="GO" id="GO:0005892">
    <property type="term" value="C:acetylcholine-gated channel complex"/>
    <property type="evidence" value="ECO:0007669"/>
    <property type="project" value="InterPro"/>
</dbReference>
<dbReference type="InterPro" id="IPR033438">
    <property type="entry name" value="MOLO1"/>
</dbReference>
<sequence>MAVFRLINILLSLAMAYTFQIPRINAAPSSKCRNLTMLELSALPDMNELLPNEEPPNLWDYTEPLVTKATTLENFPNPFVNPIECNRIDVQESYICDPDRILRKVEADRIDELLSMQRHNSKHHCEGLGDVPFRVGIAIINSIPEKDMTTLASELLDRWNLSHDKCEDGIVILFVKRFGKVSIKWHKGVEPYINAKVASSIYPICNNLLHTEKMSVAIEKCTSFVIKRLTGEVLPSKEMHQMLVILLIASVIGLGYVYIIITTLAELQPTPRSQSR</sequence>
<dbReference type="Proteomes" id="UP000031512">
    <property type="component" value="Chromosome 1"/>
</dbReference>
<evidence type="ECO:0000256" key="2">
    <source>
        <dbReference type="SAM" id="SignalP"/>
    </source>
</evidence>
<dbReference type="RefSeq" id="XP_004829928.1">
    <property type="nucleotide sequence ID" value="XM_004829871.1"/>
</dbReference>
<feature type="transmembrane region" description="Helical" evidence="1">
    <location>
        <begin position="242"/>
        <end position="267"/>
    </location>
</feature>
<evidence type="ECO:0000313" key="3">
    <source>
        <dbReference type="EMBL" id="AFZ80262.1"/>
    </source>
</evidence>
<reference evidence="3 4" key="1">
    <citation type="journal article" date="2012" name="BMC Genomics">
        <title>Comparative genomic analysis and phylogenetic position of Theileria equi.</title>
        <authorList>
            <person name="Kappmeyer L.S."/>
            <person name="Thiagarajan M."/>
            <person name="Herndon D.R."/>
            <person name="Ramsay J.D."/>
            <person name="Caler E."/>
            <person name="Djikeng A."/>
            <person name="Gillespie J.J."/>
            <person name="Lau A.O."/>
            <person name="Roalson E.H."/>
            <person name="Silva J.C."/>
            <person name="Silva M.G."/>
            <person name="Suarez C.E."/>
            <person name="Ueti M.W."/>
            <person name="Nene V.M."/>
            <person name="Mealey R.H."/>
            <person name="Knowles D.P."/>
            <person name="Brayton K.A."/>
        </authorList>
    </citation>
    <scope>NUCLEOTIDE SEQUENCE [LARGE SCALE GENOMIC DNA]</scope>
    <source>
        <strain evidence="3 4">WA</strain>
    </source>
</reference>
<evidence type="ECO:0000313" key="4">
    <source>
        <dbReference type="Proteomes" id="UP000031512"/>
    </source>
</evidence>
<name>L0AXF9_THEEQ</name>
<keyword evidence="1" id="KW-0812">Transmembrane</keyword>
<dbReference type="AlphaFoldDB" id="L0AXF9"/>
<accession>L0AXF9</accession>
<dbReference type="PANTHER" id="PTHR33748">
    <property type="entry name" value="PROTEIN CBG04600"/>
    <property type="match status" value="1"/>
</dbReference>
<organism evidence="3 4">
    <name type="scientific">Theileria equi strain WA</name>
    <dbReference type="NCBI Taxonomy" id="1537102"/>
    <lineage>
        <taxon>Eukaryota</taxon>
        <taxon>Sar</taxon>
        <taxon>Alveolata</taxon>
        <taxon>Apicomplexa</taxon>
        <taxon>Aconoidasida</taxon>
        <taxon>Piroplasmida</taxon>
        <taxon>Theileriidae</taxon>
        <taxon>Theileria</taxon>
    </lineage>
</organism>
<dbReference type="KEGG" id="beq:BEWA_031150"/>
<dbReference type="GeneID" id="15803674"/>
<dbReference type="OrthoDB" id="8062037at2759"/>
<keyword evidence="2" id="KW-0732">Signal</keyword>
<keyword evidence="1" id="KW-0472">Membrane</keyword>
<keyword evidence="4" id="KW-1185">Reference proteome</keyword>
<dbReference type="eggNOG" id="ENOG502TMBI">
    <property type="taxonomic scope" value="Eukaryota"/>
</dbReference>
<dbReference type="Gene3D" id="3.10.310.50">
    <property type="match status" value="1"/>
</dbReference>
<feature type="chain" id="PRO_5003939322" description="Signal peptide-containing protein" evidence="2">
    <location>
        <begin position="17"/>
        <end position="276"/>
    </location>
</feature>
<dbReference type="PANTHER" id="PTHR33748:SF5">
    <property type="entry name" value="GROUND-LIKE DOMAIN-CONTAINING PROTEIN"/>
    <property type="match status" value="1"/>
</dbReference>
<evidence type="ECO:0008006" key="5">
    <source>
        <dbReference type="Google" id="ProtNLM"/>
    </source>
</evidence>
<dbReference type="EMBL" id="CP001669">
    <property type="protein sequence ID" value="AFZ80262.1"/>
    <property type="molecule type" value="Genomic_DNA"/>
</dbReference>
<evidence type="ECO:0000256" key="1">
    <source>
        <dbReference type="SAM" id="Phobius"/>
    </source>
</evidence>
<keyword evidence="1" id="KW-1133">Transmembrane helix</keyword>
<feature type="signal peptide" evidence="2">
    <location>
        <begin position="1"/>
        <end position="16"/>
    </location>
</feature>
<protein>
    <recommendedName>
        <fullName evidence="5">Signal peptide-containing protein</fullName>
    </recommendedName>
</protein>
<proteinExistence type="predicted"/>
<dbReference type="Pfam" id="PF17175">
    <property type="entry name" value="MOLO1"/>
    <property type="match status" value="1"/>
</dbReference>
<gene>
    <name evidence="3" type="ORF">BEWA_031150</name>
</gene>
<dbReference type="VEuPathDB" id="PiroplasmaDB:BEWA_031150"/>